<dbReference type="Pfam" id="PF11992">
    <property type="entry name" value="TgpA_N"/>
    <property type="match status" value="1"/>
</dbReference>
<dbReference type="EMBL" id="VYUY01000018">
    <property type="protein sequence ID" value="KAA9131191.1"/>
    <property type="molecule type" value="Genomic_DNA"/>
</dbReference>
<feature type="transmembrane region" description="Helical" evidence="2">
    <location>
        <begin position="175"/>
        <end position="193"/>
    </location>
</feature>
<feature type="transmembrane region" description="Helical" evidence="2">
    <location>
        <begin position="205"/>
        <end position="229"/>
    </location>
</feature>
<dbReference type="PANTHER" id="PTHR42736:SF1">
    <property type="entry name" value="PROTEIN-GLUTAMINE GAMMA-GLUTAMYLTRANSFERASE"/>
    <property type="match status" value="1"/>
</dbReference>
<evidence type="ECO:0000256" key="1">
    <source>
        <dbReference type="SAM" id="MobiDB-lite"/>
    </source>
</evidence>
<dbReference type="InterPro" id="IPR052901">
    <property type="entry name" value="Bact_TGase-like"/>
</dbReference>
<accession>A0A5N0T8V7</accession>
<gene>
    <name evidence="4" type="ORF">F6B40_12915</name>
</gene>
<evidence type="ECO:0000313" key="5">
    <source>
        <dbReference type="Proteomes" id="UP000326838"/>
    </source>
</evidence>
<evidence type="ECO:0000313" key="4">
    <source>
        <dbReference type="EMBL" id="KAA9131191.1"/>
    </source>
</evidence>
<dbReference type="AlphaFoldDB" id="A0A5N0T8V7"/>
<dbReference type="Proteomes" id="UP000326838">
    <property type="component" value="Unassembled WGS sequence"/>
</dbReference>
<dbReference type="PANTHER" id="PTHR42736">
    <property type="entry name" value="PROTEIN-GLUTAMINE GAMMA-GLUTAMYLTRANSFERASE"/>
    <property type="match status" value="1"/>
</dbReference>
<dbReference type="RefSeq" id="WP_150894685.1">
    <property type="nucleotide sequence ID" value="NZ_VYUY01000018.1"/>
</dbReference>
<feature type="domain" description="Transglutaminase-like" evidence="3">
    <location>
        <begin position="463"/>
        <end position="538"/>
    </location>
</feature>
<feature type="transmembrane region" description="Helical" evidence="2">
    <location>
        <begin position="152"/>
        <end position="169"/>
    </location>
</feature>
<dbReference type="SMART" id="SM00460">
    <property type="entry name" value="TGc"/>
    <property type="match status" value="1"/>
</dbReference>
<evidence type="ECO:0000259" key="3">
    <source>
        <dbReference type="SMART" id="SM00460"/>
    </source>
</evidence>
<feature type="region of interest" description="Disordered" evidence="1">
    <location>
        <begin position="566"/>
        <end position="595"/>
    </location>
</feature>
<keyword evidence="2" id="KW-0472">Membrane</keyword>
<keyword evidence="2" id="KW-0812">Transmembrane</keyword>
<feature type="transmembrane region" description="Helical" evidence="2">
    <location>
        <begin position="37"/>
        <end position="57"/>
    </location>
</feature>
<dbReference type="InterPro" id="IPR002931">
    <property type="entry name" value="Transglutaminase-like"/>
</dbReference>
<dbReference type="Pfam" id="PF01841">
    <property type="entry name" value="Transglut_core"/>
    <property type="match status" value="1"/>
</dbReference>
<dbReference type="InterPro" id="IPR025403">
    <property type="entry name" value="TgpA-like_C"/>
</dbReference>
<sequence>MPRPERLRRRGSGALAAGILLSLTAAMMPVTRVIEPGGWVPGALTLATVMLATGALLRRARVPAVGVSLVESALFVLVITVAFFRDTAWFGVIPTPDTLRAVPVLLADAVQQMATGAAPLPASDALSFFVVASVGVLTLVLDHVVVTTRLPLLGAVALVAVALVPTIAVPAPMDVGAFVVLGIGILFLLRTDTRARHAGSSRRPSTASATGVAIGAVAVIVAVVLTPLLPAPESREDPIAAGSSGINPTLRLGDDLRRPNPVEVLRVRTTASTAPYLRAVTLSSFAGEVWRPDEQRPEPVDSAEGFGPVPAEADVARAEQVTRIDIERLSSTYLPLPYPATDIGGLRGDWGLIAENRTVVAMQANTSGQGYEVLTEEPRPTLEQIRGARARGAAVSPDYVQLPVVTPELIGQLAREVTADARTDYDAVTALQRWFRSSAFSYSLDAPVEEGFDGAGVDAVERFLVERTGYCVHFASAFAVMARSLDIPTRVVIGYLPGADTPELVDDQVVYSVTSDLLHSWPEVYFEGIGWVGFEPTNSLGSPPTFSSGATTPGGAADQELGLTPEQTEAPSVGPSERPDLPGAAESGAVQDDQASPTAVPGIVALALVALLGAPGVVRAMWRRRQLTAASGGDERAAWRVVQDTAIDLGIPVPASESPRSFGARLVAAHGAPPDAVDALVTAVEHASYAPAGSAWSGAARDGTLASAVDAVRGALRAGTPLGRRLLAVLVPRSLVVRPGSATAGAREPSGAR</sequence>
<comment type="caution">
    <text evidence="4">The sequence shown here is derived from an EMBL/GenBank/DDBJ whole genome shotgun (WGS) entry which is preliminary data.</text>
</comment>
<dbReference type="InterPro" id="IPR038765">
    <property type="entry name" value="Papain-like_cys_pep_sf"/>
</dbReference>
<feature type="transmembrane region" description="Helical" evidence="2">
    <location>
        <begin position="125"/>
        <end position="145"/>
    </location>
</feature>
<feature type="transmembrane region" description="Helical" evidence="2">
    <location>
        <begin position="64"/>
        <end position="84"/>
    </location>
</feature>
<keyword evidence="5" id="KW-1185">Reference proteome</keyword>
<keyword evidence="2" id="KW-1133">Transmembrane helix</keyword>
<dbReference type="InterPro" id="IPR021878">
    <property type="entry name" value="TgpA_N"/>
</dbReference>
<organism evidence="4 5">
    <name type="scientific">Microbacterium caowuchunii</name>
    <dbReference type="NCBI Taxonomy" id="2614638"/>
    <lineage>
        <taxon>Bacteria</taxon>
        <taxon>Bacillati</taxon>
        <taxon>Actinomycetota</taxon>
        <taxon>Actinomycetes</taxon>
        <taxon>Micrococcales</taxon>
        <taxon>Microbacteriaceae</taxon>
        <taxon>Microbacterium</taxon>
    </lineage>
</organism>
<dbReference type="SUPFAM" id="SSF54001">
    <property type="entry name" value="Cysteine proteinases"/>
    <property type="match status" value="1"/>
</dbReference>
<feature type="transmembrane region" description="Helical" evidence="2">
    <location>
        <begin position="12"/>
        <end position="31"/>
    </location>
</feature>
<dbReference type="Pfam" id="PF13559">
    <property type="entry name" value="DUF4129"/>
    <property type="match status" value="1"/>
</dbReference>
<protein>
    <submittedName>
        <fullName evidence="4">Transglutaminase domain-containing protein</fullName>
    </submittedName>
</protein>
<dbReference type="Gene3D" id="3.10.620.30">
    <property type="match status" value="1"/>
</dbReference>
<reference evidence="5" key="1">
    <citation type="submission" date="2019-09" db="EMBL/GenBank/DDBJ databases">
        <title>Mumia zhuanghuii sp. nov. isolated from the intestinal contents of plateau pika (Ochotona curzoniae) in the Qinghai-Tibet plateau of China.</title>
        <authorList>
            <person name="Tian Z."/>
        </authorList>
    </citation>
    <scope>NUCLEOTIDE SEQUENCE [LARGE SCALE GENOMIC DNA]</scope>
    <source>
        <strain evidence="5">L-033</strain>
    </source>
</reference>
<proteinExistence type="predicted"/>
<name>A0A5N0T8V7_9MICO</name>
<evidence type="ECO:0000256" key="2">
    <source>
        <dbReference type="SAM" id="Phobius"/>
    </source>
</evidence>